<organism evidence="2 3">
    <name type="scientific">Pogonophryne albipinna</name>
    <dbReference type="NCBI Taxonomy" id="1090488"/>
    <lineage>
        <taxon>Eukaryota</taxon>
        <taxon>Metazoa</taxon>
        <taxon>Chordata</taxon>
        <taxon>Craniata</taxon>
        <taxon>Vertebrata</taxon>
        <taxon>Euteleostomi</taxon>
        <taxon>Actinopterygii</taxon>
        <taxon>Neopterygii</taxon>
        <taxon>Teleostei</taxon>
        <taxon>Neoteleostei</taxon>
        <taxon>Acanthomorphata</taxon>
        <taxon>Eupercaria</taxon>
        <taxon>Perciformes</taxon>
        <taxon>Notothenioidei</taxon>
        <taxon>Pogonophryne</taxon>
    </lineage>
</organism>
<feature type="compositionally biased region" description="Basic and acidic residues" evidence="1">
    <location>
        <begin position="30"/>
        <end position="40"/>
    </location>
</feature>
<feature type="compositionally biased region" description="Pro residues" evidence="1">
    <location>
        <begin position="62"/>
        <end position="81"/>
    </location>
</feature>
<feature type="compositionally biased region" description="Polar residues" evidence="1">
    <location>
        <begin position="138"/>
        <end position="149"/>
    </location>
</feature>
<proteinExistence type="predicted"/>
<gene>
    <name evidence="2" type="ORF">JOQ06_018139</name>
</gene>
<feature type="region of interest" description="Disordered" evidence="1">
    <location>
        <begin position="1"/>
        <end position="156"/>
    </location>
</feature>
<comment type="caution">
    <text evidence="2">The sequence shown here is derived from an EMBL/GenBank/DDBJ whole genome shotgun (WGS) entry which is preliminary data.</text>
</comment>
<evidence type="ECO:0000313" key="2">
    <source>
        <dbReference type="EMBL" id="KAJ4925407.1"/>
    </source>
</evidence>
<evidence type="ECO:0000256" key="1">
    <source>
        <dbReference type="SAM" id="MobiDB-lite"/>
    </source>
</evidence>
<feature type="compositionally biased region" description="Polar residues" evidence="1">
    <location>
        <begin position="1"/>
        <end position="14"/>
    </location>
</feature>
<protein>
    <submittedName>
        <fullName evidence="2">Uncharacterized protein</fullName>
    </submittedName>
</protein>
<dbReference type="AlphaFoldDB" id="A0AAD6F986"/>
<accession>A0AAD6F986</accession>
<dbReference type="EMBL" id="JAPTMU010000021">
    <property type="protein sequence ID" value="KAJ4925407.1"/>
    <property type="molecule type" value="Genomic_DNA"/>
</dbReference>
<keyword evidence="3" id="KW-1185">Reference proteome</keyword>
<evidence type="ECO:0000313" key="3">
    <source>
        <dbReference type="Proteomes" id="UP001219934"/>
    </source>
</evidence>
<reference evidence="2" key="1">
    <citation type="submission" date="2022-11" db="EMBL/GenBank/DDBJ databases">
        <title>Chromosome-level genome of Pogonophryne albipinna.</title>
        <authorList>
            <person name="Jo E."/>
        </authorList>
    </citation>
    <scope>NUCLEOTIDE SEQUENCE</scope>
    <source>
        <strain evidence="2">SGF0006</strain>
        <tissue evidence="2">Muscle</tissue>
    </source>
</reference>
<sequence>MIEDSTTSINTKSTLGPRVLPKLPQKVALRKIDTIHHPSMDKPSLPPEKAPLADRPQLADLPPKPQPSELPPKPGELPPKPQLSDLPPKPQLGDLPPKPQLKDLPPKPQLSDIPPKPGTAEPTPSKHLLGRPPPQPAAENTNGTPTGTAETPVPLPRKINTIGHIEGEPDRKGVFPMSFVHILSD</sequence>
<dbReference type="Proteomes" id="UP001219934">
    <property type="component" value="Unassembled WGS sequence"/>
</dbReference>
<name>A0AAD6F986_9TELE</name>